<dbReference type="InterPro" id="IPR051164">
    <property type="entry name" value="NmrA-like_oxidored"/>
</dbReference>
<dbReference type="Proteomes" id="UP000215633">
    <property type="component" value="Unassembled WGS sequence"/>
</dbReference>
<dbReference type="InterPro" id="IPR016040">
    <property type="entry name" value="NAD(P)-bd_dom"/>
</dbReference>
<dbReference type="Pfam" id="PF13460">
    <property type="entry name" value="NAD_binding_10"/>
    <property type="match status" value="1"/>
</dbReference>
<dbReference type="Gene3D" id="3.40.50.720">
    <property type="entry name" value="NAD(P)-binding Rossmann-like Domain"/>
    <property type="match status" value="1"/>
</dbReference>
<keyword evidence="4" id="KW-1185">Reference proteome</keyword>
<keyword evidence="1" id="KW-0521">NADP</keyword>
<dbReference type="EMBL" id="NEVT01000003">
    <property type="protein sequence ID" value="OZI79104.1"/>
    <property type="molecule type" value="Genomic_DNA"/>
</dbReference>
<organism evidence="3 4">
    <name type="scientific">Bordetella genomosp. 2</name>
    <dbReference type="NCBI Taxonomy" id="1983456"/>
    <lineage>
        <taxon>Bacteria</taxon>
        <taxon>Pseudomonadati</taxon>
        <taxon>Pseudomonadota</taxon>
        <taxon>Betaproteobacteria</taxon>
        <taxon>Burkholderiales</taxon>
        <taxon>Alcaligenaceae</taxon>
        <taxon>Bordetella</taxon>
    </lineage>
</organism>
<feature type="domain" description="NAD(P)-binding" evidence="2">
    <location>
        <begin position="7"/>
        <end position="173"/>
    </location>
</feature>
<dbReference type="AlphaFoldDB" id="A0A261VYD3"/>
<dbReference type="PANTHER" id="PTHR42748:SF3">
    <property type="entry name" value="BLL4366 PROTEIN"/>
    <property type="match status" value="1"/>
</dbReference>
<gene>
    <name evidence="3" type="ORF">CAL24_03960</name>
</gene>
<dbReference type="RefSeq" id="WP_094805778.1">
    <property type="nucleotide sequence ID" value="NZ_NEVT01000003.1"/>
</dbReference>
<sequence>MKILVIGGTGLIGSKLVDILVRRGHQAIAAAPSTGVNTLTGEGLEAALVGVDVVVDVANSPSFEDKAVLEFFQTSGRNLLAAEAAAGVRHHVALSVVGTHRLAASGYFRGKIAQENLIEAASIPYTIVHSTQFFEFLGGIVQSGAAGNVVRLSPAFMQPIASDDVAAAVADAALAAPLNATVEIAGPERVRLAELAQRYLRKIGDARTVVADGEARYFGAALDDDTLVPGPGARLGRIDFDTWFSRSHRQQAA</sequence>
<dbReference type="PANTHER" id="PTHR42748">
    <property type="entry name" value="NITROGEN METABOLITE REPRESSION PROTEIN NMRA FAMILY MEMBER"/>
    <property type="match status" value="1"/>
</dbReference>
<protein>
    <submittedName>
        <fullName evidence="3">NmrA family transcriptional regulator</fullName>
    </submittedName>
</protein>
<name>A0A261VYD3_9BORD</name>
<comment type="caution">
    <text evidence="3">The sequence shown here is derived from an EMBL/GenBank/DDBJ whole genome shotgun (WGS) entry which is preliminary data.</text>
</comment>
<accession>A0A261VYD3</accession>
<evidence type="ECO:0000313" key="3">
    <source>
        <dbReference type="EMBL" id="OZI79104.1"/>
    </source>
</evidence>
<evidence type="ECO:0000256" key="1">
    <source>
        <dbReference type="ARBA" id="ARBA00022857"/>
    </source>
</evidence>
<evidence type="ECO:0000259" key="2">
    <source>
        <dbReference type="Pfam" id="PF13460"/>
    </source>
</evidence>
<dbReference type="InterPro" id="IPR036291">
    <property type="entry name" value="NAD(P)-bd_dom_sf"/>
</dbReference>
<evidence type="ECO:0000313" key="4">
    <source>
        <dbReference type="Proteomes" id="UP000215633"/>
    </source>
</evidence>
<reference evidence="4" key="1">
    <citation type="submission" date="2017-05" db="EMBL/GenBank/DDBJ databases">
        <title>Complete and WGS of Bordetella genogroups.</title>
        <authorList>
            <person name="Spilker T."/>
            <person name="Lipuma J."/>
        </authorList>
    </citation>
    <scope>NUCLEOTIDE SEQUENCE [LARGE SCALE GENOMIC DNA]</scope>
    <source>
        <strain evidence="4">AU8256</strain>
    </source>
</reference>
<dbReference type="SUPFAM" id="SSF51735">
    <property type="entry name" value="NAD(P)-binding Rossmann-fold domains"/>
    <property type="match status" value="1"/>
</dbReference>
<proteinExistence type="predicted"/>